<organism evidence="12 14">
    <name type="scientific">Schizosaccharomyces japonicus (strain yFS275 / FY16936)</name>
    <name type="common">Fission yeast</name>
    <dbReference type="NCBI Taxonomy" id="402676"/>
    <lineage>
        <taxon>Eukaryota</taxon>
        <taxon>Fungi</taxon>
        <taxon>Dikarya</taxon>
        <taxon>Ascomycota</taxon>
        <taxon>Taphrinomycotina</taxon>
        <taxon>Schizosaccharomycetes</taxon>
        <taxon>Schizosaccharomycetales</taxon>
        <taxon>Schizosaccharomycetaceae</taxon>
        <taxon>Schizosaccharomyces</taxon>
    </lineage>
</organism>
<evidence type="ECO:0000256" key="9">
    <source>
        <dbReference type="SAM" id="Phobius"/>
    </source>
</evidence>
<protein>
    <submittedName>
        <fullName evidence="12">COPII vesicle coat component Erp5/Erp6</fullName>
    </submittedName>
</protein>
<dbReference type="PANTHER" id="PTHR22811">
    <property type="entry name" value="TRANSMEMBRANE EMP24 DOMAIN-CONTAINING PROTEIN"/>
    <property type="match status" value="1"/>
</dbReference>
<evidence type="ECO:0000256" key="8">
    <source>
        <dbReference type="SAM" id="Coils"/>
    </source>
</evidence>
<feature type="signal peptide" evidence="10">
    <location>
        <begin position="1"/>
        <end position="19"/>
    </location>
</feature>
<dbReference type="OMA" id="GATCAWQ"/>
<feature type="transmembrane region" description="Helical" evidence="9">
    <location>
        <begin position="182"/>
        <end position="202"/>
    </location>
</feature>
<accession>B6K791</accession>
<dbReference type="eggNOG" id="KOG1690">
    <property type="taxonomic scope" value="Eukaryota"/>
</dbReference>
<dbReference type="PROSITE" id="PS50866">
    <property type="entry name" value="GOLD"/>
    <property type="match status" value="1"/>
</dbReference>
<dbReference type="GO" id="GO:0007030">
    <property type="term" value="P:Golgi organization"/>
    <property type="evidence" value="ECO:0000318"/>
    <property type="project" value="GO_Central"/>
</dbReference>
<evidence type="ECO:0000256" key="6">
    <source>
        <dbReference type="ARBA" id="ARBA00023136"/>
    </source>
</evidence>
<evidence type="ECO:0000256" key="2">
    <source>
        <dbReference type="ARBA" id="ARBA00007104"/>
    </source>
</evidence>
<evidence type="ECO:0000313" key="13">
    <source>
        <dbReference type="JaponicusDB" id="SJAG_04598"/>
    </source>
</evidence>
<dbReference type="InterPro" id="IPR015720">
    <property type="entry name" value="Emp24-like"/>
</dbReference>
<dbReference type="STRING" id="402676.B6K791"/>
<dbReference type="SMART" id="SM01190">
    <property type="entry name" value="EMP24_GP25L"/>
    <property type="match status" value="1"/>
</dbReference>
<keyword evidence="6 9" id="KW-0472">Membrane</keyword>
<feature type="domain" description="GOLD" evidence="11">
    <location>
        <begin position="29"/>
        <end position="124"/>
    </location>
</feature>
<sequence>MKFQLLGFLCFLLFSPAFAVYYHADGTKPQCFIKDLPRNLVVSGKIKAEIWKDDLNAWAVSSDQKVRAYVEEEFENNHISYDRKLSSDSKFSFTTNGAGNHKICFAPVSSGWFSNRKIRIHVDLDSASTAKLIASSEDEEQDLTQRIEALNERLKEIRQEQVQQRAREAVFRNTSEKANSRAVKWTIIQIVVLVITCIWQLSHLQSFFVKEKLV</sequence>
<evidence type="ECO:0000256" key="10">
    <source>
        <dbReference type="SAM" id="SignalP"/>
    </source>
</evidence>
<dbReference type="RefSeq" id="XP_002175688.1">
    <property type="nucleotide sequence ID" value="XM_002175652.2"/>
</dbReference>
<dbReference type="Proteomes" id="UP000001744">
    <property type="component" value="Unassembled WGS sequence"/>
</dbReference>
<dbReference type="GO" id="GO:0005793">
    <property type="term" value="C:endoplasmic reticulum-Golgi intermediate compartment"/>
    <property type="evidence" value="ECO:0000318"/>
    <property type="project" value="GO_Central"/>
</dbReference>
<keyword evidence="5 9" id="KW-1133">Transmembrane helix</keyword>
<evidence type="ECO:0000256" key="1">
    <source>
        <dbReference type="ARBA" id="ARBA00004479"/>
    </source>
</evidence>
<gene>
    <name evidence="13" type="primary">erp5</name>
    <name evidence="12" type="ORF">SJAG_04598</name>
</gene>
<dbReference type="GO" id="GO:0030134">
    <property type="term" value="C:COPII-coated ER to Golgi transport vesicle"/>
    <property type="evidence" value="ECO:0000318"/>
    <property type="project" value="GO_Central"/>
</dbReference>
<dbReference type="OrthoDB" id="3427at2759"/>
<evidence type="ECO:0000313" key="12">
    <source>
        <dbReference type="EMBL" id="EEB09395.1"/>
    </source>
</evidence>
<evidence type="ECO:0000259" key="11">
    <source>
        <dbReference type="PROSITE" id="PS50866"/>
    </source>
</evidence>
<feature type="coiled-coil region" evidence="8">
    <location>
        <begin position="133"/>
        <end position="167"/>
    </location>
</feature>
<comment type="similarity">
    <text evidence="2 7">Belongs to the EMP24/GP25L family.</text>
</comment>
<dbReference type="GO" id="GO:0006886">
    <property type="term" value="P:intracellular protein transport"/>
    <property type="evidence" value="ECO:0000318"/>
    <property type="project" value="GO_Central"/>
</dbReference>
<evidence type="ECO:0000256" key="3">
    <source>
        <dbReference type="ARBA" id="ARBA00022692"/>
    </source>
</evidence>
<dbReference type="GO" id="GO:0006888">
    <property type="term" value="P:endoplasmic reticulum to Golgi vesicle-mediated transport"/>
    <property type="evidence" value="ECO:0000318"/>
    <property type="project" value="GO_Central"/>
</dbReference>
<dbReference type="EMBL" id="KE651168">
    <property type="protein sequence ID" value="EEB09395.1"/>
    <property type="molecule type" value="Genomic_DNA"/>
</dbReference>
<feature type="chain" id="PRO_5002845117" evidence="10">
    <location>
        <begin position="20"/>
        <end position="214"/>
    </location>
</feature>
<evidence type="ECO:0000256" key="7">
    <source>
        <dbReference type="RuleBase" id="RU003827"/>
    </source>
</evidence>
<comment type="subcellular location">
    <subcellularLocation>
        <location evidence="1 7">Membrane</location>
        <topology evidence="1 7">Single-pass type I membrane protein</topology>
    </subcellularLocation>
</comment>
<evidence type="ECO:0000313" key="14">
    <source>
        <dbReference type="Proteomes" id="UP000001744"/>
    </source>
</evidence>
<reference evidence="12 14" key="1">
    <citation type="journal article" date="2011" name="Science">
        <title>Comparative functional genomics of the fission yeasts.</title>
        <authorList>
            <person name="Rhind N."/>
            <person name="Chen Z."/>
            <person name="Yassour M."/>
            <person name="Thompson D.A."/>
            <person name="Haas B.J."/>
            <person name="Habib N."/>
            <person name="Wapinski I."/>
            <person name="Roy S."/>
            <person name="Lin M.F."/>
            <person name="Heiman D.I."/>
            <person name="Young S.K."/>
            <person name="Furuya K."/>
            <person name="Guo Y."/>
            <person name="Pidoux A."/>
            <person name="Chen H.M."/>
            <person name="Robbertse B."/>
            <person name="Goldberg J.M."/>
            <person name="Aoki K."/>
            <person name="Bayne E.H."/>
            <person name="Berlin A.M."/>
            <person name="Desjardins C.A."/>
            <person name="Dobbs E."/>
            <person name="Dukaj L."/>
            <person name="Fan L."/>
            <person name="FitzGerald M.G."/>
            <person name="French C."/>
            <person name="Gujja S."/>
            <person name="Hansen K."/>
            <person name="Keifenheim D."/>
            <person name="Levin J.Z."/>
            <person name="Mosher R.A."/>
            <person name="Mueller C.A."/>
            <person name="Pfiffner J."/>
            <person name="Priest M."/>
            <person name="Russ C."/>
            <person name="Smialowska A."/>
            <person name="Swoboda P."/>
            <person name="Sykes S.M."/>
            <person name="Vaughn M."/>
            <person name="Vengrova S."/>
            <person name="Yoder R."/>
            <person name="Zeng Q."/>
            <person name="Allshire R."/>
            <person name="Baulcombe D."/>
            <person name="Birren B.W."/>
            <person name="Brown W."/>
            <person name="Ekwall K."/>
            <person name="Kellis M."/>
            <person name="Leatherwood J."/>
            <person name="Levin H."/>
            <person name="Margalit H."/>
            <person name="Martienssen R."/>
            <person name="Nieduszynski C.A."/>
            <person name="Spatafora J.W."/>
            <person name="Friedman N."/>
            <person name="Dalgaard J.Z."/>
            <person name="Baumann P."/>
            <person name="Niki H."/>
            <person name="Regev A."/>
            <person name="Nusbaum C."/>
        </authorList>
    </citation>
    <scope>NUCLEOTIDE SEQUENCE [LARGE SCALE GENOMIC DNA]</scope>
    <source>
        <strain evidence="14">yFS275 / FY16936</strain>
    </source>
</reference>
<dbReference type="HOGENOM" id="CLU_066963_2_1_1"/>
<dbReference type="AlphaFoldDB" id="B6K791"/>
<name>B6K791_SCHJY</name>
<dbReference type="Pfam" id="PF01105">
    <property type="entry name" value="EMP24_GP25L"/>
    <property type="match status" value="1"/>
</dbReference>
<dbReference type="GO" id="GO:0005794">
    <property type="term" value="C:Golgi apparatus"/>
    <property type="evidence" value="ECO:0000318"/>
    <property type="project" value="GO_Central"/>
</dbReference>
<dbReference type="GeneID" id="7049754"/>
<evidence type="ECO:0000256" key="5">
    <source>
        <dbReference type="ARBA" id="ARBA00022989"/>
    </source>
</evidence>
<dbReference type="GO" id="GO:0016020">
    <property type="term" value="C:membrane"/>
    <property type="evidence" value="ECO:0007669"/>
    <property type="project" value="UniProtKB-SubCell"/>
</dbReference>
<dbReference type="VEuPathDB" id="FungiDB:SJAG_04598"/>
<keyword evidence="4 10" id="KW-0732">Signal</keyword>
<dbReference type="InterPro" id="IPR009038">
    <property type="entry name" value="GOLD_dom"/>
</dbReference>
<dbReference type="GO" id="GO:0005783">
    <property type="term" value="C:endoplasmic reticulum"/>
    <property type="evidence" value="ECO:0000318"/>
    <property type="project" value="GO_Central"/>
</dbReference>
<proteinExistence type="inferred from homology"/>
<dbReference type="JaponicusDB" id="SJAG_04598">
    <property type="gene designation" value="erp5"/>
</dbReference>
<keyword evidence="3 7" id="KW-0812">Transmembrane</keyword>
<keyword evidence="14" id="KW-1185">Reference proteome</keyword>
<keyword evidence="8" id="KW-0175">Coiled coil</keyword>
<evidence type="ECO:0000256" key="4">
    <source>
        <dbReference type="ARBA" id="ARBA00022729"/>
    </source>
</evidence>